<feature type="domain" description="Amidohydrolase-related" evidence="9">
    <location>
        <begin position="67"/>
        <end position="428"/>
    </location>
</feature>
<evidence type="ECO:0000313" key="10">
    <source>
        <dbReference type="EMBL" id="MZI93382.1"/>
    </source>
</evidence>
<dbReference type="Gene3D" id="3.20.20.140">
    <property type="entry name" value="Metal-dependent hydrolases"/>
    <property type="match status" value="1"/>
</dbReference>
<organism evidence="10 11">
    <name type="scientific">Vibrio eleionomae</name>
    <dbReference type="NCBI Taxonomy" id="2653505"/>
    <lineage>
        <taxon>Bacteria</taxon>
        <taxon>Pseudomonadati</taxon>
        <taxon>Pseudomonadota</taxon>
        <taxon>Gammaproteobacteria</taxon>
        <taxon>Vibrionales</taxon>
        <taxon>Vibrionaceae</taxon>
        <taxon>Vibrio</taxon>
    </lineage>
</organism>
<dbReference type="InterPro" id="IPR032466">
    <property type="entry name" value="Metal_Hydrolase"/>
</dbReference>
<comment type="catalytic activity">
    <reaction evidence="8">
        <text>guanine + H2O + H(+) = xanthine + NH4(+)</text>
        <dbReference type="Rhea" id="RHEA:14665"/>
        <dbReference type="ChEBI" id="CHEBI:15377"/>
        <dbReference type="ChEBI" id="CHEBI:15378"/>
        <dbReference type="ChEBI" id="CHEBI:16235"/>
        <dbReference type="ChEBI" id="CHEBI:17712"/>
        <dbReference type="ChEBI" id="CHEBI:28938"/>
        <dbReference type="EC" id="3.5.4.3"/>
    </reaction>
</comment>
<dbReference type="GO" id="GO:0005829">
    <property type="term" value="C:cytosol"/>
    <property type="evidence" value="ECO:0007669"/>
    <property type="project" value="TreeGrafter"/>
</dbReference>
<evidence type="ECO:0000259" key="9">
    <source>
        <dbReference type="Pfam" id="PF01979"/>
    </source>
</evidence>
<dbReference type="EMBL" id="WEKT01000012">
    <property type="protein sequence ID" value="MZI93382.1"/>
    <property type="molecule type" value="Genomic_DNA"/>
</dbReference>
<dbReference type="UniPathway" id="UPA00603">
    <property type="reaction ID" value="UER00660"/>
</dbReference>
<protein>
    <recommendedName>
        <fullName evidence="3 7">Guanine deaminase</fullName>
        <shortName evidence="8">Guanase</shortName>
        <ecNumber evidence="3 7">3.5.4.3</ecNumber>
    </recommendedName>
    <alternativeName>
        <fullName evidence="8">Guanine aminohydrolase</fullName>
    </alternativeName>
</protein>
<dbReference type="NCBIfam" id="TIGR02967">
    <property type="entry name" value="guan_deamin"/>
    <property type="match status" value="1"/>
</dbReference>
<comment type="similarity">
    <text evidence="2 8">Belongs to the metallo-dependent hydrolases superfamily. ATZ/TRZ family.</text>
</comment>
<comment type="caution">
    <text evidence="10">The sequence shown here is derived from an EMBL/GenBank/DDBJ whole genome shotgun (WGS) entry which is preliminary data.</text>
</comment>
<dbReference type="InterPro" id="IPR011059">
    <property type="entry name" value="Metal-dep_hydrolase_composite"/>
</dbReference>
<comment type="cofactor">
    <cofactor evidence="8">
        <name>Zn(2+)</name>
        <dbReference type="ChEBI" id="CHEBI:29105"/>
    </cofactor>
    <text evidence="8">Binds 1 zinc ion per subunit.</text>
</comment>
<evidence type="ECO:0000313" key="11">
    <source>
        <dbReference type="Proteomes" id="UP000462621"/>
    </source>
</evidence>
<comment type="pathway">
    <text evidence="1 8">Purine metabolism; guanine degradation; xanthine from guanine: step 1/1.</text>
</comment>
<dbReference type="InterPro" id="IPR051607">
    <property type="entry name" value="Metallo-dep_hydrolases"/>
</dbReference>
<evidence type="ECO:0000256" key="6">
    <source>
        <dbReference type="ARBA" id="ARBA00022833"/>
    </source>
</evidence>
<dbReference type="FunFam" id="3.20.20.140:FF:000022">
    <property type="entry name" value="Guanine deaminase"/>
    <property type="match status" value="1"/>
</dbReference>
<dbReference type="PANTHER" id="PTHR11271">
    <property type="entry name" value="GUANINE DEAMINASE"/>
    <property type="match status" value="1"/>
</dbReference>
<gene>
    <name evidence="10" type="primary">guaD</name>
    <name evidence="10" type="ORF">F9817_09245</name>
</gene>
<accession>A0A7X4RUK9</accession>
<proteinExistence type="inferred from homology"/>
<dbReference type="Gene3D" id="2.30.40.10">
    <property type="entry name" value="Urease, subunit C, domain 1"/>
    <property type="match status" value="1"/>
</dbReference>
<evidence type="ECO:0000256" key="2">
    <source>
        <dbReference type="ARBA" id="ARBA00006745"/>
    </source>
</evidence>
<name>A0A7X4RUK9_9VIBR</name>
<dbReference type="SUPFAM" id="SSF51556">
    <property type="entry name" value="Metallo-dependent hydrolases"/>
    <property type="match status" value="1"/>
</dbReference>
<evidence type="ECO:0000256" key="3">
    <source>
        <dbReference type="ARBA" id="ARBA00012781"/>
    </source>
</evidence>
<dbReference type="InterPro" id="IPR006680">
    <property type="entry name" value="Amidohydro-rel"/>
</dbReference>
<keyword evidence="5 8" id="KW-0378">Hydrolase</keyword>
<dbReference type="Pfam" id="PF01979">
    <property type="entry name" value="Amidohydro_1"/>
    <property type="match status" value="1"/>
</dbReference>
<sequence length="436" mass="49315">MMTFSIHRGRILHFPRPTSAPEHNYQYFSDGILVVRDGLIEYLGEACDFLAENRLNSDDIIHHEGLILPGFIDAHVHYAQVEMIASYGEQLFDWLNNYTFPTEKKFIDRYYAKQQAEFFIAQLFAHGTTTAAVFATVHEHSVDMFFEAAEQYQARMICGKVLMDRFCPDTLRDNPKLGYWQSKELIEHWHHNGRNLYAVTPRFAPTSTPQQLQQAASLLREYPDVYMQTHLSENLNEIKWVKDLFPTSRDYLDVYESAGLLTERSIFGHGVHLCDSELKRLAANNATVACCPSSNLFLGSGLFPFHHIKDVGVNIAFASDIGAGTDLSLLANLADAYKICQLQGKSLNVFDSLYHSTQGAAVGLKLTDKIGNLNPGTEADFIEVNPTAFPMLQQRVERATSLESELFAVTTLGDERVINRTYVMGKCVFERTTKTE</sequence>
<dbReference type="SUPFAM" id="SSF51338">
    <property type="entry name" value="Composite domain of metallo-dependent hydrolases"/>
    <property type="match status" value="1"/>
</dbReference>
<evidence type="ECO:0000256" key="1">
    <source>
        <dbReference type="ARBA" id="ARBA00004984"/>
    </source>
</evidence>
<dbReference type="EC" id="3.5.4.3" evidence="3 7"/>
<dbReference type="InterPro" id="IPR014311">
    <property type="entry name" value="Guanine_deaminase"/>
</dbReference>
<evidence type="ECO:0000256" key="8">
    <source>
        <dbReference type="RuleBase" id="RU366009"/>
    </source>
</evidence>
<dbReference type="RefSeq" id="WP_161154727.1">
    <property type="nucleotide sequence ID" value="NZ_WEKT01000012.1"/>
</dbReference>
<dbReference type="Proteomes" id="UP000462621">
    <property type="component" value="Unassembled WGS sequence"/>
</dbReference>
<dbReference type="AlphaFoldDB" id="A0A7X4RUK9"/>
<dbReference type="GO" id="GO:0006147">
    <property type="term" value="P:guanine catabolic process"/>
    <property type="evidence" value="ECO:0007669"/>
    <property type="project" value="UniProtKB-UniRule"/>
</dbReference>
<dbReference type="PANTHER" id="PTHR11271:SF6">
    <property type="entry name" value="GUANINE DEAMINASE"/>
    <property type="match status" value="1"/>
</dbReference>
<comment type="function">
    <text evidence="8">Catalyzes the hydrolytic deamination of guanine, producing xanthine and ammonia.</text>
</comment>
<dbReference type="GO" id="GO:0008892">
    <property type="term" value="F:guanine deaminase activity"/>
    <property type="evidence" value="ECO:0007669"/>
    <property type="project" value="UniProtKB-UniRule"/>
</dbReference>
<reference evidence="10 11" key="1">
    <citation type="submission" date="2019-10" db="EMBL/GenBank/DDBJ databases">
        <title>Vibrio sp. nov. isolated from a shrimp pond.</title>
        <authorList>
            <person name="Gomez-Gil B."/>
            <person name="Enciso-Ibarra J."/>
            <person name="Enciso-Ibarra K."/>
            <person name="Bolan-Mejia C."/>
        </authorList>
    </citation>
    <scope>NUCLEOTIDE SEQUENCE [LARGE SCALE GENOMIC DNA]</scope>
    <source>
        <strain evidence="10 11">CAIM 722</strain>
    </source>
</reference>
<keyword evidence="4 8" id="KW-0479">Metal-binding</keyword>
<keyword evidence="11" id="KW-1185">Reference proteome</keyword>
<dbReference type="GO" id="GO:0008270">
    <property type="term" value="F:zinc ion binding"/>
    <property type="evidence" value="ECO:0007669"/>
    <property type="project" value="UniProtKB-UniRule"/>
</dbReference>
<evidence type="ECO:0000256" key="7">
    <source>
        <dbReference type="NCBIfam" id="TIGR02967"/>
    </source>
</evidence>
<keyword evidence="6 8" id="KW-0862">Zinc</keyword>
<dbReference type="NCBIfam" id="NF006679">
    <property type="entry name" value="PRK09228.1"/>
    <property type="match status" value="1"/>
</dbReference>
<evidence type="ECO:0000256" key="4">
    <source>
        <dbReference type="ARBA" id="ARBA00022723"/>
    </source>
</evidence>
<evidence type="ECO:0000256" key="5">
    <source>
        <dbReference type="ARBA" id="ARBA00022801"/>
    </source>
</evidence>